<evidence type="ECO:0000256" key="2">
    <source>
        <dbReference type="ARBA" id="ARBA00022723"/>
    </source>
</evidence>
<dbReference type="PANTHER" id="PTHR11241:SF0">
    <property type="entry name" value="DEOXYURIDINE 5'-TRIPHOSPHATE NUCLEOTIDOHYDROLASE"/>
    <property type="match status" value="1"/>
</dbReference>
<reference evidence="9 10" key="1">
    <citation type="submission" date="2020-08" db="EMBL/GenBank/DDBJ databases">
        <title>Genomic Encyclopedia of Type Strains, Phase IV (KMG-IV): sequencing the most valuable type-strain genomes for metagenomic binning, comparative biology and taxonomic classification.</title>
        <authorList>
            <person name="Goeker M."/>
        </authorList>
    </citation>
    <scope>NUCLEOTIDE SEQUENCE [LARGE SCALE GENOMIC DNA]</scope>
    <source>
        <strain evidence="9 10">DSM 25966</strain>
    </source>
</reference>
<dbReference type="Proteomes" id="UP000553963">
    <property type="component" value="Unassembled WGS sequence"/>
</dbReference>
<evidence type="ECO:0000256" key="5">
    <source>
        <dbReference type="ARBA" id="ARBA00023080"/>
    </source>
</evidence>
<name>A0A840AZJ1_9HYPH</name>
<dbReference type="InterPro" id="IPR008181">
    <property type="entry name" value="dUTPase"/>
</dbReference>
<keyword evidence="2 7" id="KW-0479">Metal-binding</keyword>
<proteinExistence type="inferred from homology"/>
<dbReference type="PANTHER" id="PTHR11241">
    <property type="entry name" value="DEOXYURIDINE 5'-TRIPHOSPHATE NUCLEOTIDOHYDROLASE"/>
    <property type="match status" value="1"/>
</dbReference>
<protein>
    <recommendedName>
        <fullName evidence="7">Deoxyuridine 5'-triphosphate nucleotidohydrolase</fullName>
        <shortName evidence="7">dUTPase</shortName>
        <ecNumber evidence="7">3.6.1.23</ecNumber>
    </recommendedName>
    <alternativeName>
        <fullName evidence="7">dUTP pyrophosphatase</fullName>
    </alternativeName>
</protein>
<dbReference type="RefSeq" id="WP_183401253.1">
    <property type="nucleotide sequence ID" value="NZ_JACIDS010000006.1"/>
</dbReference>
<gene>
    <name evidence="7" type="primary">dut</name>
    <name evidence="9" type="ORF">GGR25_004689</name>
</gene>
<dbReference type="GO" id="GO:0000287">
    <property type="term" value="F:magnesium ion binding"/>
    <property type="evidence" value="ECO:0007669"/>
    <property type="project" value="UniProtKB-UniRule"/>
</dbReference>
<keyword evidence="4 7" id="KW-0460">Magnesium</keyword>
<organism evidence="9 10">
    <name type="scientific">Kaistia hirudinis</name>
    <dbReference type="NCBI Taxonomy" id="1293440"/>
    <lineage>
        <taxon>Bacteria</taxon>
        <taxon>Pseudomonadati</taxon>
        <taxon>Pseudomonadota</taxon>
        <taxon>Alphaproteobacteria</taxon>
        <taxon>Hyphomicrobiales</taxon>
        <taxon>Kaistiaceae</taxon>
        <taxon>Kaistia</taxon>
    </lineage>
</organism>
<feature type="domain" description="dUTPase-like" evidence="8">
    <location>
        <begin position="18"/>
        <end position="153"/>
    </location>
</feature>
<feature type="binding site" evidence="7">
    <location>
        <begin position="73"/>
        <end position="75"/>
    </location>
    <ligand>
        <name>substrate</name>
    </ligand>
</feature>
<dbReference type="InterPro" id="IPR029054">
    <property type="entry name" value="dUTPase-like"/>
</dbReference>
<comment type="caution">
    <text evidence="7">Lacks conserved residue(s) required for the propagation of feature annotation.</text>
</comment>
<keyword evidence="3 7" id="KW-0378">Hydrolase</keyword>
<dbReference type="GO" id="GO:0046081">
    <property type="term" value="P:dUTP catabolic process"/>
    <property type="evidence" value="ECO:0007669"/>
    <property type="project" value="InterPro"/>
</dbReference>
<comment type="cofactor">
    <cofactor evidence="7">
        <name>Mg(2+)</name>
        <dbReference type="ChEBI" id="CHEBI:18420"/>
    </cofactor>
</comment>
<dbReference type="NCBIfam" id="TIGR00576">
    <property type="entry name" value="dut"/>
    <property type="match status" value="1"/>
</dbReference>
<dbReference type="GO" id="GO:0004170">
    <property type="term" value="F:dUTP diphosphatase activity"/>
    <property type="evidence" value="ECO:0007669"/>
    <property type="project" value="UniProtKB-UniRule"/>
</dbReference>
<dbReference type="SUPFAM" id="SSF51283">
    <property type="entry name" value="dUTPase-like"/>
    <property type="match status" value="1"/>
</dbReference>
<dbReference type="NCBIfam" id="NF001862">
    <property type="entry name" value="PRK00601.1"/>
    <property type="match status" value="1"/>
</dbReference>
<dbReference type="EMBL" id="JACIDS010000006">
    <property type="protein sequence ID" value="MBB3933616.1"/>
    <property type="molecule type" value="Genomic_DNA"/>
</dbReference>
<evidence type="ECO:0000256" key="1">
    <source>
        <dbReference type="ARBA" id="ARBA00006581"/>
    </source>
</evidence>
<dbReference type="FunFam" id="2.70.40.10:FF:000002">
    <property type="entry name" value="dUTP diphosphatase"/>
    <property type="match status" value="1"/>
</dbReference>
<dbReference type="UniPathway" id="UPA00610">
    <property type="reaction ID" value="UER00666"/>
</dbReference>
<comment type="caution">
    <text evidence="9">The sequence shown here is derived from an EMBL/GenBank/DDBJ whole genome shotgun (WGS) entry which is preliminary data.</text>
</comment>
<keyword evidence="10" id="KW-1185">Reference proteome</keyword>
<dbReference type="InterPro" id="IPR033704">
    <property type="entry name" value="dUTPase_trimeric"/>
</dbReference>
<feature type="binding site" evidence="7">
    <location>
        <begin position="90"/>
        <end position="92"/>
    </location>
    <ligand>
        <name>substrate</name>
    </ligand>
</feature>
<evidence type="ECO:0000259" key="8">
    <source>
        <dbReference type="Pfam" id="PF00692"/>
    </source>
</evidence>
<comment type="similarity">
    <text evidence="1 7">Belongs to the dUTPase family.</text>
</comment>
<comment type="pathway">
    <text evidence="7">Pyrimidine metabolism; dUMP biosynthesis; dUMP from dCTP (dUTP route): step 2/2.</text>
</comment>
<evidence type="ECO:0000256" key="6">
    <source>
        <dbReference type="ARBA" id="ARBA00047686"/>
    </source>
</evidence>
<feature type="binding site" evidence="7">
    <location>
        <position position="86"/>
    </location>
    <ligand>
        <name>substrate</name>
    </ligand>
</feature>
<dbReference type="InterPro" id="IPR036157">
    <property type="entry name" value="dUTPase-like_sf"/>
</dbReference>
<dbReference type="Pfam" id="PF00692">
    <property type="entry name" value="dUTPase"/>
    <property type="match status" value="1"/>
</dbReference>
<dbReference type="CDD" id="cd07557">
    <property type="entry name" value="trimeric_dUTPase"/>
    <property type="match status" value="1"/>
</dbReference>
<dbReference type="Gene3D" id="2.70.40.10">
    <property type="match status" value="1"/>
</dbReference>
<evidence type="ECO:0000256" key="4">
    <source>
        <dbReference type="ARBA" id="ARBA00022842"/>
    </source>
</evidence>
<dbReference type="EC" id="3.6.1.23" evidence="7"/>
<evidence type="ECO:0000256" key="3">
    <source>
        <dbReference type="ARBA" id="ARBA00022801"/>
    </source>
</evidence>
<comment type="function">
    <text evidence="7">This enzyme is involved in nucleotide metabolism: it produces dUMP, the immediate precursor of thymidine nucleotides and it decreases the intracellular concentration of dUTP so that uracil cannot be incorporated into DNA.</text>
</comment>
<accession>A0A840AZJ1</accession>
<evidence type="ECO:0000313" key="9">
    <source>
        <dbReference type="EMBL" id="MBB3933616.1"/>
    </source>
</evidence>
<comment type="catalytic activity">
    <reaction evidence="6 7">
        <text>dUTP + H2O = dUMP + diphosphate + H(+)</text>
        <dbReference type="Rhea" id="RHEA:10248"/>
        <dbReference type="ChEBI" id="CHEBI:15377"/>
        <dbReference type="ChEBI" id="CHEBI:15378"/>
        <dbReference type="ChEBI" id="CHEBI:33019"/>
        <dbReference type="ChEBI" id="CHEBI:61555"/>
        <dbReference type="ChEBI" id="CHEBI:246422"/>
        <dbReference type="EC" id="3.6.1.23"/>
    </reaction>
</comment>
<evidence type="ECO:0000256" key="7">
    <source>
        <dbReference type="HAMAP-Rule" id="MF_00116"/>
    </source>
</evidence>
<dbReference type="HAMAP" id="MF_00116">
    <property type="entry name" value="dUTPase_bact"/>
    <property type="match status" value="1"/>
</dbReference>
<sequence length="156" mass="16395">MHLEPTVELKILDPRLTQWGLPDYKSAGAAAIDLHACLDAPLVLEPGAPAALVPAGFSVFIRDPFIAATILPRSGLGHKQGLVLGNLTGLIDSDYQGPILVSLWNRGAAHVTINPGDRIAQMMFVPVVRPSFALVEEFTAATERGAGGFGSTGRAS</sequence>
<dbReference type="AlphaFoldDB" id="A0A840AZJ1"/>
<evidence type="ECO:0000313" key="10">
    <source>
        <dbReference type="Proteomes" id="UP000553963"/>
    </source>
</evidence>
<keyword evidence="5 7" id="KW-0546">Nucleotide metabolism</keyword>
<dbReference type="GO" id="GO:0006226">
    <property type="term" value="P:dUMP biosynthetic process"/>
    <property type="evidence" value="ECO:0007669"/>
    <property type="project" value="UniProtKB-UniRule"/>
</dbReference>